<gene>
    <name evidence="1" type="ORF">B0T23DRAFT_404054</name>
</gene>
<dbReference type="GeneID" id="87876476"/>
<organism evidence="1 2">
    <name type="scientific">Neurospora hispaniola</name>
    <dbReference type="NCBI Taxonomy" id="588809"/>
    <lineage>
        <taxon>Eukaryota</taxon>
        <taxon>Fungi</taxon>
        <taxon>Dikarya</taxon>
        <taxon>Ascomycota</taxon>
        <taxon>Pezizomycotina</taxon>
        <taxon>Sordariomycetes</taxon>
        <taxon>Sordariomycetidae</taxon>
        <taxon>Sordariales</taxon>
        <taxon>Sordariaceae</taxon>
        <taxon>Neurospora</taxon>
    </lineage>
</organism>
<sequence length="130" mass="14249">MPPAAGILRSVIKARFALLIEDLFASGYVVEVDIGNGSCDGVCNWTRVMDGWNSRRLRGRDKKLVSGMEVGTELQVGLKVVDGTVPGLVTRNLGISSSRCSNPILPIVWLLATLTEMRRELIIHLDRDNS</sequence>
<keyword evidence="2" id="KW-1185">Reference proteome</keyword>
<reference evidence="1 2" key="1">
    <citation type="journal article" date="2023" name="Mol. Phylogenet. Evol.">
        <title>Genome-scale phylogeny and comparative genomics of the fungal order Sordariales.</title>
        <authorList>
            <person name="Hensen N."/>
            <person name="Bonometti L."/>
            <person name="Westerberg I."/>
            <person name="Brannstrom I.O."/>
            <person name="Guillou S."/>
            <person name="Cros-Aarteil S."/>
            <person name="Calhoun S."/>
            <person name="Haridas S."/>
            <person name="Kuo A."/>
            <person name="Mondo S."/>
            <person name="Pangilinan J."/>
            <person name="Riley R."/>
            <person name="LaButti K."/>
            <person name="Andreopoulos B."/>
            <person name="Lipzen A."/>
            <person name="Chen C."/>
            <person name="Yan M."/>
            <person name="Daum C."/>
            <person name="Ng V."/>
            <person name="Clum A."/>
            <person name="Steindorff A."/>
            <person name="Ohm R.A."/>
            <person name="Martin F."/>
            <person name="Silar P."/>
            <person name="Natvig D.O."/>
            <person name="Lalanne C."/>
            <person name="Gautier V."/>
            <person name="Ament-Velasquez S.L."/>
            <person name="Kruys A."/>
            <person name="Hutchinson M.I."/>
            <person name="Powell A.J."/>
            <person name="Barry K."/>
            <person name="Miller A.N."/>
            <person name="Grigoriev I.V."/>
            <person name="Debuchy R."/>
            <person name="Gladieux P."/>
            <person name="Hiltunen Thoren M."/>
            <person name="Johannesson H."/>
        </authorList>
    </citation>
    <scope>NUCLEOTIDE SEQUENCE [LARGE SCALE GENOMIC DNA]</scope>
    <source>
        <strain evidence="1 2">FGSC 10403</strain>
    </source>
</reference>
<comment type="caution">
    <text evidence="1">The sequence shown here is derived from an EMBL/GenBank/DDBJ whole genome shotgun (WGS) entry which is preliminary data.</text>
</comment>
<proteinExistence type="predicted"/>
<evidence type="ECO:0000313" key="2">
    <source>
        <dbReference type="Proteomes" id="UP001285908"/>
    </source>
</evidence>
<evidence type="ECO:0000313" key="1">
    <source>
        <dbReference type="EMBL" id="KAK3495322.1"/>
    </source>
</evidence>
<accession>A0AAJ0IB38</accession>
<dbReference type="EMBL" id="JAULSX010000003">
    <property type="protein sequence ID" value="KAK3495322.1"/>
    <property type="molecule type" value="Genomic_DNA"/>
</dbReference>
<name>A0AAJ0IB38_9PEZI</name>
<dbReference type="AlphaFoldDB" id="A0AAJ0IB38"/>
<dbReference type="Proteomes" id="UP001285908">
    <property type="component" value="Unassembled WGS sequence"/>
</dbReference>
<dbReference type="RefSeq" id="XP_062694751.1">
    <property type="nucleotide sequence ID" value="XM_062838854.1"/>
</dbReference>
<protein>
    <submittedName>
        <fullName evidence="1">Uncharacterized protein</fullName>
    </submittedName>
</protein>